<gene>
    <name evidence="1" type="ORF">G0D74_22925</name>
</gene>
<accession>A0A702LKN0</accession>
<comment type="caution">
    <text evidence="1">The sequence shown here is derived from an EMBL/GenBank/DDBJ whole genome shotgun (WGS) entry which is preliminary data.</text>
</comment>
<proteinExistence type="predicted"/>
<dbReference type="AlphaFoldDB" id="A0A702LKN0"/>
<dbReference type="EMBL" id="DAAMJT010000058">
    <property type="protein sequence ID" value="HAC6954490.1"/>
    <property type="molecule type" value="Genomic_DNA"/>
</dbReference>
<reference evidence="1" key="2">
    <citation type="submission" date="2018-07" db="EMBL/GenBank/DDBJ databases">
        <authorList>
            <consortium name="NCBI Pathogen Detection Project"/>
        </authorList>
    </citation>
    <scope>NUCLEOTIDE SEQUENCE</scope>
    <source>
        <strain evidence="1">12-2127</strain>
    </source>
</reference>
<name>A0A702LKN0_SALER</name>
<sequence length="119" mass="13766">MIQYPIYQGKPTVYLDHNILDFFVKNGLGSFGKDLTESHQVVYSDETLKEIKKSQGKEDKFLETLKLLNAFHLKIVLDEQFQPTGKATLTQRDITEAYVEYNDKEPIPDNAHDIMLMDL</sequence>
<organism evidence="1">
    <name type="scientific">Salmonella enterica subsp. salamae</name>
    <dbReference type="NCBI Taxonomy" id="59202"/>
    <lineage>
        <taxon>Bacteria</taxon>
        <taxon>Pseudomonadati</taxon>
        <taxon>Pseudomonadota</taxon>
        <taxon>Gammaproteobacteria</taxon>
        <taxon>Enterobacterales</taxon>
        <taxon>Enterobacteriaceae</taxon>
        <taxon>Salmonella</taxon>
    </lineage>
</organism>
<protein>
    <submittedName>
        <fullName evidence="1">Uncharacterized protein</fullName>
    </submittedName>
</protein>
<evidence type="ECO:0000313" key="1">
    <source>
        <dbReference type="EMBL" id="HAC6954490.1"/>
    </source>
</evidence>
<reference evidence="1" key="1">
    <citation type="journal article" date="2018" name="Genome Biol.">
        <title>SKESA: strategic k-mer extension for scrupulous assemblies.</title>
        <authorList>
            <person name="Souvorov A."/>
            <person name="Agarwala R."/>
            <person name="Lipman D.J."/>
        </authorList>
    </citation>
    <scope>NUCLEOTIDE SEQUENCE</scope>
    <source>
        <strain evidence="1">12-2127</strain>
    </source>
</reference>
<feature type="non-terminal residue" evidence="1">
    <location>
        <position position="119"/>
    </location>
</feature>